<reference evidence="3 4" key="1">
    <citation type="submission" date="2018-06" db="EMBL/GenBank/DDBJ databases">
        <title>Draft genome sequence of Burkholderia reimsis strain BE51 isolated from a French agricultural soil.</title>
        <authorList>
            <person name="Esmaeel Q."/>
        </authorList>
    </citation>
    <scope>NUCLEOTIDE SEQUENCE [LARGE SCALE GENOMIC DNA]</scope>
    <source>
        <strain evidence="3 4">BE51</strain>
    </source>
</reference>
<name>A0A365QJV1_9BURK</name>
<keyword evidence="1" id="KW-0472">Membrane</keyword>
<gene>
    <name evidence="3" type="ORF">DPV79_33705</name>
</gene>
<keyword evidence="1" id="KW-1133">Transmembrane helix</keyword>
<keyword evidence="4" id="KW-1185">Reference proteome</keyword>
<feature type="transmembrane region" description="Helical" evidence="1">
    <location>
        <begin position="59"/>
        <end position="79"/>
    </location>
</feature>
<evidence type="ECO:0000256" key="1">
    <source>
        <dbReference type="SAM" id="Phobius"/>
    </source>
</evidence>
<comment type="caution">
    <text evidence="3">The sequence shown here is derived from an EMBL/GenBank/DDBJ whole genome shotgun (WGS) entry which is preliminary data.</text>
</comment>
<organism evidence="3 4">
    <name type="scientific">Burkholderia reimsis</name>
    <dbReference type="NCBI Taxonomy" id="2234132"/>
    <lineage>
        <taxon>Bacteria</taxon>
        <taxon>Pseudomonadati</taxon>
        <taxon>Pseudomonadota</taxon>
        <taxon>Betaproteobacteria</taxon>
        <taxon>Burkholderiales</taxon>
        <taxon>Burkholderiaceae</taxon>
        <taxon>Burkholderia</taxon>
    </lineage>
</organism>
<dbReference type="AlphaFoldDB" id="A0A365QJV1"/>
<protein>
    <recommendedName>
        <fullName evidence="2">DUF6708 domain-containing protein</fullName>
    </recommendedName>
</protein>
<keyword evidence="1" id="KW-0812">Transmembrane</keyword>
<proteinExistence type="predicted"/>
<evidence type="ECO:0000313" key="4">
    <source>
        <dbReference type="Proteomes" id="UP000252458"/>
    </source>
</evidence>
<dbReference type="EMBL" id="QMFZ01000041">
    <property type="protein sequence ID" value="RBB33752.1"/>
    <property type="molecule type" value="Genomic_DNA"/>
</dbReference>
<dbReference type="Proteomes" id="UP000252458">
    <property type="component" value="Unassembled WGS sequence"/>
</dbReference>
<feature type="domain" description="DUF6708" evidence="2">
    <location>
        <begin position="104"/>
        <end position="295"/>
    </location>
</feature>
<dbReference type="InterPro" id="IPR046554">
    <property type="entry name" value="DUF6708"/>
</dbReference>
<sequence length="362" mass="40934">MDERLMKKCVGAPIPEWDQAHRLSISQPAGPEIKDLGTVFTVNSTFMDVIDPGFLDKQWVIMAVLIAFLAMGIGPYVYILTHSDPAPAFWMFVFNGLAILPVILFGSIVWNLGRGLFFGLLYRPIRFHRASRTLYSIRARRFFAKSGEGDVVWEVPWNDDAIFCLHQEVTPFGTVFHIRHYTVDNQGNVTRVFSIGREWTSSQARLALAQWNYWCIYMNNGPHGLPKPMLFHTQHETPRESFLFSLYNFGMSAPLLMRLIAMPAVLTFTVMRMMANVTCRAPVWPDSIARISMVSPDDLYAEPRASTPVGWAATVLAQQRGDYPDDDHARVPNWTSEPDGLRYAAAWLKDPATAATAQRDAT</sequence>
<accession>A0A365QJV1</accession>
<evidence type="ECO:0000259" key="2">
    <source>
        <dbReference type="Pfam" id="PF20455"/>
    </source>
</evidence>
<feature type="transmembrane region" description="Helical" evidence="1">
    <location>
        <begin position="99"/>
        <end position="122"/>
    </location>
</feature>
<evidence type="ECO:0000313" key="3">
    <source>
        <dbReference type="EMBL" id="RBB33752.1"/>
    </source>
</evidence>
<dbReference type="RefSeq" id="WP_113047462.1">
    <property type="nucleotide sequence ID" value="NZ_QMFZ01000041.1"/>
</dbReference>
<dbReference type="Pfam" id="PF20455">
    <property type="entry name" value="DUF6708"/>
    <property type="match status" value="1"/>
</dbReference>